<dbReference type="STRING" id="34004.SAMN04488021_10252"/>
<dbReference type="Pfam" id="PF03929">
    <property type="entry name" value="PepSY_TM"/>
    <property type="match status" value="1"/>
</dbReference>
<feature type="transmembrane region" description="Helical" evidence="1">
    <location>
        <begin position="25"/>
        <end position="53"/>
    </location>
</feature>
<keyword evidence="1" id="KW-0812">Transmembrane</keyword>
<dbReference type="EMBL" id="FOPU01000002">
    <property type="protein sequence ID" value="SFH15954.1"/>
    <property type="molecule type" value="Genomic_DNA"/>
</dbReference>
<dbReference type="RefSeq" id="WP_074966045.1">
    <property type="nucleotide sequence ID" value="NZ_CBCRYP010000001.1"/>
</dbReference>
<sequence length="403" mass="44136">MTGQSRIGGTAARPAKRKKGSLARLWLLLHGWLALPLWAYIFFICVTGTIATISHELIWVTNPDVRASRPAGVEQRLGADAMVAAVLEQRPGSRVTDISWPVETHFAPSVGIVDAGGTASTLYVNPYDGQVQGVAGTVGFRYFIRALHGWLFLPWTGGYSWGWYAVSFMGIPMLGSLITGILVYKKFWRAYFKPRLRIGKGARTFWGDFHRLAGIWSIPFVAIIGVTGTWFFIQALLSDNGITVSTAGVPVVLDRETVPQVASRADLPPVSLDAIIASAKAAHPGLHVDYLSLPGDAFSPAGIFGRGTVPLFYETASINPYDGQVVDLRRVSDKTTVELVTESMYPLHFGDFWGVGLKLVYFLFGVLLSMMVLSGMLIWTKRTARETGVFIAERRAARLEPAE</sequence>
<evidence type="ECO:0000256" key="1">
    <source>
        <dbReference type="SAM" id="Phobius"/>
    </source>
</evidence>
<organism evidence="2 3">
    <name type="scientific">Paracoccus aminovorans</name>
    <dbReference type="NCBI Taxonomy" id="34004"/>
    <lineage>
        <taxon>Bacteria</taxon>
        <taxon>Pseudomonadati</taxon>
        <taxon>Pseudomonadota</taxon>
        <taxon>Alphaproteobacteria</taxon>
        <taxon>Rhodobacterales</taxon>
        <taxon>Paracoccaceae</taxon>
        <taxon>Paracoccus</taxon>
    </lineage>
</organism>
<evidence type="ECO:0000313" key="3">
    <source>
        <dbReference type="Proteomes" id="UP000183635"/>
    </source>
</evidence>
<accession>A0A1I2XR50</accession>
<dbReference type="Proteomes" id="UP000183635">
    <property type="component" value="Unassembled WGS sequence"/>
</dbReference>
<reference evidence="2 3" key="1">
    <citation type="submission" date="2016-10" db="EMBL/GenBank/DDBJ databases">
        <authorList>
            <person name="de Groot N.N."/>
        </authorList>
    </citation>
    <scope>NUCLEOTIDE SEQUENCE [LARGE SCALE GENOMIC DNA]</scope>
    <source>
        <strain evidence="2 3">DSM 8537</strain>
    </source>
</reference>
<keyword evidence="1" id="KW-0472">Membrane</keyword>
<feature type="transmembrane region" description="Helical" evidence="1">
    <location>
        <begin position="161"/>
        <end position="184"/>
    </location>
</feature>
<keyword evidence="1" id="KW-1133">Transmembrane helix</keyword>
<protein>
    <submittedName>
        <fullName evidence="2">Uncharacterized iron-regulated membrane protein</fullName>
    </submittedName>
</protein>
<dbReference type="OrthoDB" id="9791166at2"/>
<evidence type="ECO:0000313" key="2">
    <source>
        <dbReference type="EMBL" id="SFH15954.1"/>
    </source>
</evidence>
<dbReference type="PANTHER" id="PTHR34219:SF8">
    <property type="entry name" value="PEPSY DOMAIN-CONTAINING PROTEIN"/>
    <property type="match status" value="1"/>
</dbReference>
<gene>
    <name evidence="2" type="ORF">SAMN04488021_10252</name>
</gene>
<name>A0A1I2XR50_9RHOB</name>
<feature type="transmembrane region" description="Helical" evidence="1">
    <location>
        <begin position="213"/>
        <end position="233"/>
    </location>
</feature>
<dbReference type="PANTHER" id="PTHR34219">
    <property type="entry name" value="IRON-REGULATED INNER MEMBRANE PROTEIN-RELATED"/>
    <property type="match status" value="1"/>
</dbReference>
<dbReference type="InterPro" id="IPR005625">
    <property type="entry name" value="PepSY-ass_TM"/>
</dbReference>
<feature type="transmembrane region" description="Helical" evidence="1">
    <location>
        <begin position="359"/>
        <end position="379"/>
    </location>
</feature>
<dbReference type="AlphaFoldDB" id="A0A1I2XR50"/>
<keyword evidence="3" id="KW-1185">Reference proteome</keyword>
<proteinExistence type="predicted"/>